<evidence type="ECO:0000313" key="1">
    <source>
        <dbReference type="EMBL" id="JAD66586.1"/>
    </source>
</evidence>
<organism evidence="1">
    <name type="scientific">Arundo donax</name>
    <name type="common">Giant reed</name>
    <name type="synonym">Donax arundinaceus</name>
    <dbReference type="NCBI Taxonomy" id="35708"/>
    <lineage>
        <taxon>Eukaryota</taxon>
        <taxon>Viridiplantae</taxon>
        <taxon>Streptophyta</taxon>
        <taxon>Embryophyta</taxon>
        <taxon>Tracheophyta</taxon>
        <taxon>Spermatophyta</taxon>
        <taxon>Magnoliopsida</taxon>
        <taxon>Liliopsida</taxon>
        <taxon>Poales</taxon>
        <taxon>Poaceae</taxon>
        <taxon>PACMAD clade</taxon>
        <taxon>Arundinoideae</taxon>
        <taxon>Arundineae</taxon>
        <taxon>Arundo</taxon>
    </lineage>
</organism>
<dbReference type="EMBL" id="GBRH01231309">
    <property type="protein sequence ID" value="JAD66586.1"/>
    <property type="molecule type" value="Transcribed_RNA"/>
</dbReference>
<protein>
    <submittedName>
        <fullName evidence="1">Uncharacterized protein</fullName>
    </submittedName>
</protein>
<accession>A0A0A9BTH8</accession>
<name>A0A0A9BTH8_ARUDO</name>
<reference evidence="1" key="1">
    <citation type="submission" date="2014-09" db="EMBL/GenBank/DDBJ databases">
        <authorList>
            <person name="Magalhaes I.L.F."/>
            <person name="Oliveira U."/>
            <person name="Santos F.R."/>
            <person name="Vidigal T.H.D.A."/>
            <person name="Brescovit A.D."/>
            <person name="Santos A.J."/>
        </authorList>
    </citation>
    <scope>NUCLEOTIDE SEQUENCE</scope>
    <source>
        <tissue evidence="1">Shoot tissue taken approximately 20 cm above the soil surface</tissue>
    </source>
</reference>
<sequence length="35" mass="4050">MLLWFSLAEEDILVVVEYSRTVHGTFACQSQFSEL</sequence>
<proteinExistence type="predicted"/>
<dbReference type="AlphaFoldDB" id="A0A0A9BTH8"/>
<reference evidence="1" key="2">
    <citation type="journal article" date="2015" name="Data Brief">
        <title>Shoot transcriptome of the giant reed, Arundo donax.</title>
        <authorList>
            <person name="Barrero R.A."/>
            <person name="Guerrero F.D."/>
            <person name="Moolhuijzen P."/>
            <person name="Goolsby J.A."/>
            <person name="Tidwell J."/>
            <person name="Bellgard S.E."/>
            <person name="Bellgard M.I."/>
        </authorList>
    </citation>
    <scope>NUCLEOTIDE SEQUENCE</scope>
    <source>
        <tissue evidence="1">Shoot tissue taken approximately 20 cm above the soil surface</tissue>
    </source>
</reference>